<evidence type="ECO:0000313" key="1">
    <source>
        <dbReference type="EMBL" id="MBM7557147.1"/>
    </source>
</evidence>
<sequence>MKIDLETAERMIEAAKEEAEKIEVPMVISVVDNAGKLIALERMDNALQVSIGLSQQKAYTSVVMRNTTEEVGKLAQPGNELYGIEVSVDDLVTFGGGIPVFDGDEVIGAVGVSGGAVEEDMQVAQAGVDAL</sequence>
<dbReference type="InterPro" id="IPR052517">
    <property type="entry name" value="GlcG_carb_metab_protein"/>
</dbReference>
<dbReference type="EMBL" id="JAFBDQ010000009">
    <property type="protein sequence ID" value="MBM7557147.1"/>
    <property type="molecule type" value="Genomic_DNA"/>
</dbReference>
<dbReference type="Pfam" id="PF03928">
    <property type="entry name" value="HbpS-like"/>
    <property type="match status" value="1"/>
</dbReference>
<accession>A0A938XWX1</accession>
<dbReference type="PANTHER" id="PTHR34309">
    <property type="entry name" value="SLR1406 PROTEIN"/>
    <property type="match status" value="1"/>
</dbReference>
<dbReference type="AlphaFoldDB" id="A0A938XWX1"/>
<dbReference type="Gene3D" id="3.30.450.150">
    <property type="entry name" value="Haem-degrading domain"/>
    <property type="match status" value="1"/>
</dbReference>
<dbReference type="Proteomes" id="UP000774000">
    <property type="component" value="Unassembled WGS sequence"/>
</dbReference>
<dbReference type="InterPro" id="IPR005624">
    <property type="entry name" value="PduO/GlcC-like"/>
</dbReference>
<gene>
    <name evidence="1" type="ORF">JOC47_002001</name>
</gene>
<protein>
    <submittedName>
        <fullName evidence="1">Uncharacterized protein GlcG (DUF336 family)</fullName>
    </submittedName>
</protein>
<name>A0A938XWX1_9FIRM</name>
<reference evidence="1" key="1">
    <citation type="submission" date="2021-01" db="EMBL/GenBank/DDBJ databases">
        <title>Genomic Encyclopedia of Type Strains, Phase IV (KMG-IV): sequencing the most valuable type-strain genomes for metagenomic binning, comparative biology and taxonomic classification.</title>
        <authorList>
            <person name="Goeker M."/>
        </authorList>
    </citation>
    <scope>NUCLEOTIDE SEQUENCE</scope>
    <source>
        <strain evidence="1">DSM 23230</strain>
    </source>
</reference>
<proteinExistence type="predicted"/>
<dbReference type="InterPro" id="IPR038084">
    <property type="entry name" value="PduO/GlcC-like_sf"/>
</dbReference>
<keyword evidence="2" id="KW-1185">Reference proteome</keyword>
<comment type="caution">
    <text evidence="1">The sequence shown here is derived from an EMBL/GenBank/DDBJ whole genome shotgun (WGS) entry which is preliminary data.</text>
</comment>
<dbReference type="PANTHER" id="PTHR34309:SF1">
    <property type="entry name" value="PROTEIN GLCG"/>
    <property type="match status" value="1"/>
</dbReference>
<dbReference type="SUPFAM" id="SSF143744">
    <property type="entry name" value="GlcG-like"/>
    <property type="match status" value="1"/>
</dbReference>
<dbReference type="RefSeq" id="WP_204701906.1">
    <property type="nucleotide sequence ID" value="NZ_JAFBDQ010000009.1"/>
</dbReference>
<evidence type="ECO:0000313" key="2">
    <source>
        <dbReference type="Proteomes" id="UP000774000"/>
    </source>
</evidence>
<organism evidence="1 2">
    <name type="scientific">Halanaerobacter jeridensis</name>
    <dbReference type="NCBI Taxonomy" id="706427"/>
    <lineage>
        <taxon>Bacteria</taxon>
        <taxon>Bacillati</taxon>
        <taxon>Bacillota</taxon>
        <taxon>Clostridia</taxon>
        <taxon>Halanaerobiales</taxon>
        <taxon>Halobacteroidaceae</taxon>
        <taxon>Halanaerobacter</taxon>
    </lineage>
</organism>